<accession>A0ABT1ZUI9</accession>
<dbReference type="Gene3D" id="1.10.1660.10">
    <property type="match status" value="1"/>
</dbReference>
<evidence type="ECO:0000256" key="1">
    <source>
        <dbReference type="ARBA" id="ARBA00022491"/>
    </source>
</evidence>
<dbReference type="PROSITE" id="PS50937">
    <property type="entry name" value="HTH_MERR_2"/>
    <property type="match status" value="1"/>
</dbReference>
<evidence type="ECO:0000256" key="3">
    <source>
        <dbReference type="ARBA" id="ARBA00023125"/>
    </source>
</evidence>
<evidence type="ECO:0000313" key="7">
    <source>
        <dbReference type="Proteomes" id="UP001204151"/>
    </source>
</evidence>
<evidence type="ECO:0000256" key="4">
    <source>
        <dbReference type="ARBA" id="ARBA00023163"/>
    </source>
</evidence>
<dbReference type="SMART" id="SM00422">
    <property type="entry name" value="HTH_MERR"/>
    <property type="match status" value="1"/>
</dbReference>
<dbReference type="Proteomes" id="UP001204151">
    <property type="component" value="Unassembled WGS sequence"/>
</dbReference>
<keyword evidence="1" id="KW-0678">Repressor</keyword>
<protein>
    <submittedName>
        <fullName evidence="6">MerR family transcriptional regulator</fullName>
    </submittedName>
</protein>
<dbReference type="Pfam" id="PF13411">
    <property type="entry name" value="MerR_1"/>
    <property type="match status" value="1"/>
</dbReference>
<keyword evidence="3" id="KW-0238">DNA-binding</keyword>
<dbReference type="RefSeq" id="WP_258817910.1">
    <property type="nucleotide sequence ID" value="NZ_JANUGW010000012.1"/>
</dbReference>
<sequence length="328" mass="35677">MSAQDEKQDEHPDDITYRSGVAARLAGLSVETLRVWERRYDLSGSRRSAHGQRLYSAAQVQRLGVLKQLVDRGHPIGQLAHLSMDELRTLGGGVSRDGMPARPIDVVVVGLGLARRIAASPRDTVPLNVLASCSRFEPADCARPELRADVLLVELAELDERAIPMIEAASAALHAVAVVVLYRFSSSATIRALREEGWLVARVPSEMGELVPLCRQALEGQHLPPRTADMVPAGPRFDDEMLANLTAASSKLACECPRHMAELLMMVGSFERYSAKCASRNNADAQVHEDLNRAAGQARMILEAALERLARAEGIPLPPPPEPPSRQA</sequence>
<keyword evidence="4" id="KW-0804">Transcription</keyword>
<organism evidence="6 7">
    <name type="scientific">Massilia pinisoli</name>
    <dbReference type="NCBI Taxonomy" id="1772194"/>
    <lineage>
        <taxon>Bacteria</taxon>
        <taxon>Pseudomonadati</taxon>
        <taxon>Pseudomonadota</taxon>
        <taxon>Betaproteobacteria</taxon>
        <taxon>Burkholderiales</taxon>
        <taxon>Oxalobacteraceae</taxon>
        <taxon>Telluria group</taxon>
        <taxon>Massilia</taxon>
    </lineage>
</organism>
<dbReference type="CDD" id="cd01104">
    <property type="entry name" value="HTH_MlrA-CarA"/>
    <property type="match status" value="1"/>
</dbReference>
<dbReference type="PANTHER" id="PTHR30204">
    <property type="entry name" value="REDOX-CYCLING DRUG-SENSING TRANSCRIPTIONAL ACTIVATOR SOXR"/>
    <property type="match status" value="1"/>
</dbReference>
<proteinExistence type="predicted"/>
<gene>
    <name evidence="6" type="ORF">NX784_17175</name>
</gene>
<evidence type="ECO:0000256" key="2">
    <source>
        <dbReference type="ARBA" id="ARBA00023015"/>
    </source>
</evidence>
<name>A0ABT1ZUI9_9BURK</name>
<keyword evidence="2" id="KW-0805">Transcription regulation</keyword>
<reference evidence="6 7" key="1">
    <citation type="submission" date="2022-08" db="EMBL/GenBank/DDBJ databases">
        <title>Reclassification of Massilia species as members of the genera Telluria, Duganella, Pseudoduganella, Mokoshia gen. nov. and Zemynaea gen. nov. using orthogonal and non-orthogonal genome-based approaches.</title>
        <authorList>
            <person name="Bowman J.P."/>
        </authorList>
    </citation>
    <scope>NUCLEOTIDE SEQUENCE [LARGE SCALE GENOMIC DNA]</scope>
    <source>
        <strain evidence="6 7">JCM 31316</strain>
    </source>
</reference>
<comment type="caution">
    <text evidence="6">The sequence shown here is derived from an EMBL/GenBank/DDBJ whole genome shotgun (WGS) entry which is preliminary data.</text>
</comment>
<evidence type="ECO:0000313" key="6">
    <source>
        <dbReference type="EMBL" id="MCS0583324.1"/>
    </source>
</evidence>
<feature type="domain" description="HTH merR-type" evidence="5">
    <location>
        <begin position="16"/>
        <end position="85"/>
    </location>
</feature>
<dbReference type="PANTHER" id="PTHR30204:SF69">
    <property type="entry name" value="MERR-FAMILY TRANSCRIPTIONAL REGULATOR"/>
    <property type="match status" value="1"/>
</dbReference>
<dbReference type="EMBL" id="JANUGW010000012">
    <property type="protein sequence ID" value="MCS0583324.1"/>
    <property type="molecule type" value="Genomic_DNA"/>
</dbReference>
<dbReference type="InterPro" id="IPR000551">
    <property type="entry name" value="MerR-type_HTH_dom"/>
</dbReference>
<evidence type="ECO:0000259" key="5">
    <source>
        <dbReference type="PROSITE" id="PS50937"/>
    </source>
</evidence>
<dbReference type="InterPro" id="IPR009061">
    <property type="entry name" value="DNA-bd_dom_put_sf"/>
</dbReference>
<dbReference type="SUPFAM" id="SSF46955">
    <property type="entry name" value="Putative DNA-binding domain"/>
    <property type="match status" value="1"/>
</dbReference>
<keyword evidence="7" id="KW-1185">Reference proteome</keyword>
<dbReference type="InterPro" id="IPR047057">
    <property type="entry name" value="MerR_fam"/>
</dbReference>